<evidence type="ECO:0000259" key="2">
    <source>
        <dbReference type="Pfam" id="PF03478"/>
    </source>
</evidence>
<dbReference type="Gene3D" id="1.20.1280.50">
    <property type="match status" value="1"/>
</dbReference>
<protein>
    <recommendedName>
        <fullName evidence="2">KIB1-4 beta-propeller domain-containing protein</fullName>
    </recommendedName>
</protein>
<keyword evidence="4" id="KW-1185">Reference proteome</keyword>
<dbReference type="EMBL" id="RWGY01000029">
    <property type="protein sequence ID" value="TVU19358.1"/>
    <property type="molecule type" value="Genomic_DNA"/>
</dbReference>
<gene>
    <name evidence="3" type="ORF">EJB05_35502</name>
</gene>
<evidence type="ECO:0000313" key="4">
    <source>
        <dbReference type="Proteomes" id="UP000324897"/>
    </source>
</evidence>
<feature type="non-terminal residue" evidence="3">
    <location>
        <position position="1"/>
    </location>
</feature>
<feature type="domain" description="KIB1-4 beta-propeller" evidence="2">
    <location>
        <begin position="91"/>
        <end position="265"/>
    </location>
</feature>
<dbReference type="Gramene" id="TVU19358">
    <property type="protein sequence ID" value="TVU19358"/>
    <property type="gene ID" value="EJB05_35502"/>
</dbReference>
<dbReference type="SUPFAM" id="SSF81383">
    <property type="entry name" value="F-box domain"/>
    <property type="match status" value="1"/>
</dbReference>
<reference evidence="3 4" key="1">
    <citation type="journal article" date="2019" name="Sci. Rep.">
        <title>A high-quality genome of Eragrostis curvula grass provides insights into Poaceae evolution and supports new strategies to enhance forage quality.</title>
        <authorList>
            <person name="Carballo J."/>
            <person name="Santos B.A.C.M."/>
            <person name="Zappacosta D."/>
            <person name="Garbus I."/>
            <person name="Selva J.P."/>
            <person name="Gallo C.A."/>
            <person name="Diaz A."/>
            <person name="Albertini E."/>
            <person name="Caccamo M."/>
            <person name="Echenique V."/>
        </authorList>
    </citation>
    <scope>NUCLEOTIDE SEQUENCE [LARGE SCALE GENOMIC DNA]</scope>
    <source>
        <strain evidence="4">cv. Victoria</strain>
        <tissue evidence="3">Leaf</tissue>
    </source>
</reference>
<feature type="region of interest" description="Disordered" evidence="1">
    <location>
        <begin position="277"/>
        <end position="311"/>
    </location>
</feature>
<dbReference type="InterPro" id="IPR050942">
    <property type="entry name" value="F-box_BR-signaling"/>
</dbReference>
<dbReference type="AlphaFoldDB" id="A0A5J9U7T4"/>
<dbReference type="Pfam" id="PF03478">
    <property type="entry name" value="Beta-prop_KIB1-4"/>
    <property type="match status" value="1"/>
</dbReference>
<dbReference type="InterPro" id="IPR005174">
    <property type="entry name" value="KIB1-4_b-propeller"/>
</dbReference>
<dbReference type="PANTHER" id="PTHR44259">
    <property type="entry name" value="OS07G0183000 PROTEIN-RELATED"/>
    <property type="match status" value="1"/>
</dbReference>
<evidence type="ECO:0000313" key="3">
    <source>
        <dbReference type="EMBL" id="TVU19358.1"/>
    </source>
</evidence>
<proteinExistence type="predicted"/>
<dbReference type="PANTHER" id="PTHR44259:SF80">
    <property type="entry name" value="F-BOX DOMAIN-CONTAINING PROTEIN"/>
    <property type="match status" value="1"/>
</dbReference>
<dbReference type="Proteomes" id="UP000324897">
    <property type="component" value="Chromosome 7"/>
</dbReference>
<sequence>MADPSGSPDWSSLHIDLLISIIRLLDAPSALAYSGVCAAWRAAAADFVGVPLTRTPWVMSWDSELGFDEDEMELGPTSATLRCLLGARNANSSNLVLYNPFAPPSAANFIPLPPISSFECMLTVYNSDGDGRIVGYVHDESDTWGHESMGSSFYQKAILSCAPSTASADGAAAYTAAVIHCDNRSLSFAKAGDTEWRQAWTIDEEETVKFTRNYWEDGEYVTEHIRLDDENFDVAHHDGRFYTVTKNGTVESWDLSGPSTEIVRETIGRKLGFAQDESAPGVNSLGRLAASQGTRGSEFGEVPPGRKGPDW</sequence>
<comment type="caution">
    <text evidence="3">The sequence shown here is derived from an EMBL/GenBank/DDBJ whole genome shotgun (WGS) entry which is preliminary data.</text>
</comment>
<evidence type="ECO:0000256" key="1">
    <source>
        <dbReference type="SAM" id="MobiDB-lite"/>
    </source>
</evidence>
<name>A0A5J9U7T4_9POAL</name>
<dbReference type="InterPro" id="IPR036047">
    <property type="entry name" value="F-box-like_dom_sf"/>
</dbReference>
<organism evidence="3 4">
    <name type="scientific">Eragrostis curvula</name>
    <name type="common">weeping love grass</name>
    <dbReference type="NCBI Taxonomy" id="38414"/>
    <lineage>
        <taxon>Eukaryota</taxon>
        <taxon>Viridiplantae</taxon>
        <taxon>Streptophyta</taxon>
        <taxon>Embryophyta</taxon>
        <taxon>Tracheophyta</taxon>
        <taxon>Spermatophyta</taxon>
        <taxon>Magnoliopsida</taxon>
        <taxon>Liliopsida</taxon>
        <taxon>Poales</taxon>
        <taxon>Poaceae</taxon>
        <taxon>PACMAD clade</taxon>
        <taxon>Chloridoideae</taxon>
        <taxon>Eragrostideae</taxon>
        <taxon>Eragrostidinae</taxon>
        <taxon>Eragrostis</taxon>
    </lineage>
</organism>
<accession>A0A5J9U7T4</accession>